<comment type="caution">
    <text evidence="1">The sequence shown here is derived from an EMBL/GenBank/DDBJ whole genome shotgun (WGS) entry which is preliminary data.</text>
</comment>
<accession>A0AAW2FH40</accession>
<protein>
    <submittedName>
        <fullName evidence="1">Uncharacterized protein</fullName>
    </submittedName>
</protein>
<evidence type="ECO:0000313" key="1">
    <source>
        <dbReference type="EMBL" id="KAL0114400.1"/>
    </source>
</evidence>
<sequence>MDGQGTSHKVDSNSIYKSIKLEHVRKAAPTPTYILNRKIRRRRRNKKKKPKVNNYPACTRFRCRVCSTLNYTKLSDDIILKLDNPKYFNSTTEDELLRFKFRYCLEREHDLHKGPKPKWLTKIRLCSSAQEAILRSYTRPPAIVIKKYNDYASANGLPLCPENHSFAPEIRRFKISKKKQREELGLDVPRER</sequence>
<dbReference type="AlphaFoldDB" id="A0AAW2FH40"/>
<organism evidence="1 2">
    <name type="scientific">Cardiocondyla obscurior</name>
    <dbReference type="NCBI Taxonomy" id="286306"/>
    <lineage>
        <taxon>Eukaryota</taxon>
        <taxon>Metazoa</taxon>
        <taxon>Ecdysozoa</taxon>
        <taxon>Arthropoda</taxon>
        <taxon>Hexapoda</taxon>
        <taxon>Insecta</taxon>
        <taxon>Pterygota</taxon>
        <taxon>Neoptera</taxon>
        <taxon>Endopterygota</taxon>
        <taxon>Hymenoptera</taxon>
        <taxon>Apocrita</taxon>
        <taxon>Aculeata</taxon>
        <taxon>Formicoidea</taxon>
        <taxon>Formicidae</taxon>
        <taxon>Myrmicinae</taxon>
        <taxon>Cardiocondyla</taxon>
    </lineage>
</organism>
<dbReference type="EMBL" id="JADYXP020000011">
    <property type="protein sequence ID" value="KAL0114400.1"/>
    <property type="molecule type" value="Genomic_DNA"/>
</dbReference>
<gene>
    <name evidence="1" type="ORF">PUN28_011567</name>
</gene>
<dbReference type="Proteomes" id="UP001430953">
    <property type="component" value="Unassembled WGS sequence"/>
</dbReference>
<evidence type="ECO:0000313" key="2">
    <source>
        <dbReference type="Proteomes" id="UP001430953"/>
    </source>
</evidence>
<name>A0AAW2FH40_9HYME</name>
<keyword evidence="2" id="KW-1185">Reference proteome</keyword>
<reference evidence="1 2" key="1">
    <citation type="submission" date="2023-03" db="EMBL/GenBank/DDBJ databases">
        <title>High recombination rates correlate with genetic variation in Cardiocondyla obscurior ants.</title>
        <authorList>
            <person name="Errbii M."/>
        </authorList>
    </citation>
    <scope>NUCLEOTIDE SEQUENCE [LARGE SCALE GENOMIC DNA]</scope>
    <source>
        <strain evidence="1">Alpha-2009</strain>
        <tissue evidence="1">Whole body</tissue>
    </source>
</reference>
<proteinExistence type="predicted"/>